<dbReference type="STRING" id="1111728.GCA_000427805_01505"/>
<dbReference type="EMBL" id="CAADJA010000002">
    <property type="protein sequence ID" value="VFS52356.1"/>
    <property type="molecule type" value="Genomic_DNA"/>
</dbReference>
<dbReference type="PROSITE" id="PS00041">
    <property type="entry name" value="HTH_ARAC_FAMILY_1"/>
    <property type="match status" value="1"/>
</dbReference>
<dbReference type="EMBL" id="PDDX01000001">
    <property type="protein sequence ID" value="PHI31658.1"/>
    <property type="molecule type" value="Genomic_DNA"/>
</dbReference>
<keyword evidence="1" id="KW-0805">Transcription regulation</keyword>
<keyword evidence="7" id="KW-1185">Reference proteome</keyword>
<dbReference type="InterPro" id="IPR009057">
    <property type="entry name" value="Homeodomain-like_sf"/>
</dbReference>
<reference evidence="6 8" key="3">
    <citation type="submission" date="2019-03" db="EMBL/GenBank/DDBJ databases">
        <authorList>
            <consortium name="Pathogen Informatics"/>
        </authorList>
    </citation>
    <scope>NUCLEOTIDE SEQUENCE [LARGE SCALE GENOMIC DNA]</scope>
    <source>
        <strain evidence="6 8">NCTC12282</strain>
    </source>
</reference>
<evidence type="ECO:0000256" key="2">
    <source>
        <dbReference type="ARBA" id="ARBA00023125"/>
    </source>
</evidence>
<dbReference type="PANTHER" id="PTHR46796:SF12">
    <property type="entry name" value="HTH-TYPE DNA-BINDING TRANSCRIPTIONAL ACTIVATOR EUTR"/>
    <property type="match status" value="1"/>
</dbReference>
<dbReference type="PROSITE" id="PS01124">
    <property type="entry name" value="HTH_ARAC_FAMILY_2"/>
    <property type="match status" value="1"/>
</dbReference>
<accession>A0A2C6DMT8</accession>
<dbReference type="AlphaFoldDB" id="A0A2C6DMT8"/>
<dbReference type="Gene3D" id="1.10.10.60">
    <property type="entry name" value="Homeodomain-like"/>
    <property type="match status" value="1"/>
</dbReference>
<proteinExistence type="predicted"/>
<dbReference type="OrthoDB" id="6003540at2"/>
<dbReference type="RefSeq" id="WP_036015724.1">
    <property type="nucleotide sequence ID" value="NZ_CAADJA010000002.1"/>
</dbReference>
<dbReference type="PANTHER" id="PTHR46796">
    <property type="entry name" value="HTH-TYPE TRANSCRIPTIONAL ACTIVATOR RHAS-RELATED"/>
    <property type="match status" value="1"/>
</dbReference>
<name>A0A2C6DMT8_9GAMM</name>
<evidence type="ECO:0000256" key="1">
    <source>
        <dbReference type="ARBA" id="ARBA00023015"/>
    </source>
</evidence>
<evidence type="ECO:0000313" key="6">
    <source>
        <dbReference type="EMBL" id="VFS52356.1"/>
    </source>
</evidence>
<gene>
    <name evidence="5" type="ORF">CRN84_21140</name>
    <name evidence="6" type="ORF">NCTC12282_05792</name>
</gene>
<evidence type="ECO:0000313" key="7">
    <source>
        <dbReference type="Proteomes" id="UP000224974"/>
    </source>
</evidence>
<reference evidence="5" key="2">
    <citation type="submission" date="2017-09" db="EMBL/GenBank/DDBJ databases">
        <title>FDA dAtabase for Regulatory Grade micrObial Sequences (FDA-ARGOS): Supporting development and validation of Infectious Disease Dx tests.</title>
        <authorList>
            <person name="Minogue T."/>
            <person name="Wolcott M."/>
            <person name="Wasieloski L."/>
            <person name="Aguilar W."/>
            <person name="Moore D."/>
            <person name="Tallon L.J."/>
            <person name="Sadzewicz L."/>
            <person name="Ott S."/>
            <person name="Zhao X."/>
            <person name="Nagaraj S."/>
            <person name="Vavikolanu K."/>
            <person name="Aluvathingal J."/>
            <person name="Nadendla S."/>
            <person name="Sichtig H."/>
        </authorList>
    </citation>
    <scope>NUCLEOTIDE SEQUENCE</scope>
    <source>
        <strain evidence="5">FDAARGOS_387</strain>
    </source>
</reference>
<sequence length="333" mass="37196">MPFVFDYQQASFQGLDAIKAVSIIDGGYFEHRLLSFDSDSLKHVRLSLGDTKLESGSHNFPIIARGKVAPNTIYIGFMSVGAESTRYNGIPVEAGRMRIYPEGTEVLYQATGAAQWFTYSISRQTLQAALDQYSAGLFQLSTDQIITLHITPAVLEQLKQEVADVLVMAEKLSQFRDTATSSIAKMLSDNLMSAYVKAICAPQNIIEDAKSLSLNRFHGQLVMGSEHLALMNMEQHVKLTELADFTGYSLRAMELIFKKTVGMTPTRWFINIRLNGALRDLMQGTESTSVSEVANRWGFQHLARFSEQYRKAFGELPSKTLARARKNTQQIAD</sequence>
<protein>
    <submittedName>
        <fullName evidence="5">AraC family transcriptional regulator</fullName>
    </submittedName>
    <submittedName>
        <fullName evidence="6">Transcriptional regulator EutR</fullName>
    </submittedName>
</protein>
<evidence type="ECO:0000259" key="4">
    <source>
        <dbReference type="PROSITE" id="PS01124"/>
    </source>
</evidence>
<evidence type="ECO:0000313" key="8">
    <source>
        <dbReference type="Proteomes" id="UP000373449"/>
    </source>
</evidence>
<dbReference type="InterPro" id="IPR018060">
    <property type="entry name" value="HTH_AraC"/>
</dbReference>
<evidence type="ECO:0000313" key="5">
    <source>
        <dbReference type="EMBL" id="PHI31658.1"/>
    </source>
</evidence>
<reference evidence="7" key="1">
    <citation type="submission" date="2017-09" db="EMBL/GenBank/DDBJ databases">
        <title>FDA dAtabase for Regulatory Grade micrObial Sequences (FDA-ARGOS): Supporting development and validation of Infectious Disease Dx tests.</title>
        <authorList>
            <person name="Minogue T."/>
            <person name="Wolcott M."/>
            <person name="Wasieloski L."/>
            <person name="Aguilar W."/>
            <person name="Moore D."/>
            <person name="Tallon L."/>
            <person name="Sadzewicz L."/>
            <person name="Ott S."/>
            <person name="Zhao X."/>
            <person name="Nagaraj S."/>
            <person name="Vavikolanu K."/>
            <person name="Aluvathingal J."/>
            <person name="Nadendla S."/>
            <person name="Sichtig H."/>
        </authorList>
    </citation>
    <scope>NUCLEOTIDE SEQUENCE [LARGE SCALE GENOMIC DNA]</scope>
    <source>
        <strain evidence="7">FDAARGOS_387</strain>
    </source>
</reference>
<feature type="domain" description="HTH araC/xylS-type" evidence="4">
    <location>
        <begin position="232"/>
        <end position="323"/>
    </location>
</feature>
<organism evidence="5 7">
    <name type="scientific">Budvicia aquatica</name>
    <dbReference type="NCBI Taxonomy" id="82979"/>
    <lineage>
        <taxon>Bacteria</taxon>
        <taxon>Pseudomonadati</taxon>
        <taxon>Pseudomonadota</taxon>
        <taxon>Gammaproteobacteria</taxon>
        <taxon>Enterobacterales</taxon>
        <taxon>Budviciaceae</taxon>
        <taxon>Budvicia</taxon>
    </lineage>
</organism>
<dbReference type="Proteomes" id="UP000224974">
    <property type="component" value="Unassembled WGS sequence"/>
</dbReference>
<keyword evidence="2" id="KW-0238">DNA-binding</keyword>
<dbReference type="SUPFAM" id="SSF46689">
    <property type="entry name" value="Homeodomain-like"/>
    <property type="match status" value="1"/>
</dbReference>
<dbReference type="SMART" id="SM00342">
    <property type="entry name" value="HTH_ARAC"/>
    <property type="match status" value="1"/>
</dbReference>
<dbReference type="Proteomes" id="UP000373449">
    <property type="component" value="Unassembled WGS sequence"/>
</dbReference>
<dbReference type="InterPro" id="IPR018062">
    <property type="entry name" value="HTH_AraC-typ_CS"/>
</dbReference>
<dbReference type="GO" id="GO:0003700">
    <property type="term" value="F:DNA-binding transcription factor activity"/>
    <property type="evidence" value="ECO:0007669"/>
    <property type="project" value="InterPro"/>
</dbReference>
<keyword evidence="3" id="KW-0804">Transcription</keyword>
<dbReference type="Pfam" id="PF12833">
    <property type="entry name" value="HTH_18"/>
    <property type="match status" value="1"/>
</dbReference>
<dbReference type="InterPro" id="IPR050204">
    <property type="entry name" value="AraC_XylS_family_regulators"/>
</dbReference>
<dbReference type="GO" id="GO:0043565">
    <property type="term" value="F:sequence-specific DNA binding"/>
    <property type="evidence" value="ECO:0007669"/>
    <property type="project" value="InterPro"/>
</dbReference>
<evidence type="ECO:0000256" key="3">
    <source>
        <dbReference type="ARBA" id="ARBA00023163"/>
    </source>
</evidence>